<keyword evidence="6 7" id="KW-0539">Nucleus</keyword>
<keyword evidence="12" id="KW-1185">Reference proteome</keyword>
<evidence type="ECO:0000256" key="5">
    <source>
        <dbReference type="ARBA" id="ARBA00023163"/>
    </source>
</evidence>
<feature type="domain" description="RNA polymerase III subunit RPC82-related helix-turn-helix" evidence="10">
    <location>
        <begin position="43"/>
        <end position="99"/>
    </location>
</feature>
<evidence type="ECO:0000256" key="8">
    <source>
        <dbReference type="SAM" id="MobiDB-lite"/>
    </source>
</evidence>
<dbReference type="EMBL" id="VDCV01000015">
    <property type="protein sequence ID" value="KAB5525482.1"/>
    <property type="molecule type" value="Genomic_DNA"/>
</dbReference>
<evidence type="ECO:0000256" key="3">
    <source>
        <dbReference type="ARBA" id="ARBA00016689"/>
    </source>
</evidence>
<comment type="function">
    <text evidence="7">DNA-dependent RNA polymerase catalyzes the transcription of DNA into RNA using the four ribonucleoside triphosphates as substrates. Specific core component of RNA polymerase III which synthesizes small RNAs, such as 5S rRNA and tRNAs.</text>
</comment>
<dbReference type="PANTHER" id="PTHR12949">
    <property type="entry name" value="RNA POLYMERASE III DNA DIRECTED -RELATED"/>
    <property type="match status" value="1"/>
</dbReference>
<protein>
    <recommendedName>
        <fullName evidence="3 7">DNA-directed RNA polymerase III subunit RPC3</fullName>
        <shortName evidence="7">RNA polymerase III subunit C3</shortName>
    </recommendedName>
</protein>
<organism evidence="11 12">
    <name type="scientific">Salix brachista</name>
    <dbReference type="NCBI Taxonomy" id="2182728"/>
    <lineage>
        <taxon>Eukaryota</taxon>
        <taxon>Viridiplantae</taxon>
        <taxon>Streptophyta</taxon>
        <taxon>Embryophyta</taxon>
        <taxon>Tracheophyta</taxon>
        <taxon>Spermatophyta</taxon>
        <taxon>Magnoliopsida</taxon>
        <taxon>eudicotyledons</taxon>
        <taxon>Gunneridae</taxon>
        <taxon>Pentapetalae</taxon>
        <taxon>rosids</taxon>
        <taxon>fabids</taxon>
        <taxon>Malpighiales</taxon>
        <taxon>Salicaceae</taxon>
        <taxon>Saliceae</taxon>
        <taxon>Salix</taxon>
    </lineage>
</organism>
<feature type="region of interest" description="Disordered" evidence="8">
    <location>
        <begin position="253"/>
        <end position="279"/>
    </location>
</feature>
<evidence type="ECO:0000259" key="9">
    <source>
        <dbReference type="Pfam" id="PF05645"/>
    </source>
</evidence>
<sequence length="578" mass="65415">MAQLHVRKNPTQPSSSVSHSLHSQKPKKQALTTAMVSQYGIKYAVHIITNHFGPLVAKVCDCLLKKGPLPLREIVRYTELSETLVRNCLLVLIQHNCLQPFLLEEEGGFGEVNKVSSLYMVLFDNVLHRVRFSKFMAIVSQEFNKLCVDLIETLLQHGRLSSEQIFDGFRDSSSSGGMEALQENIHKLVMARYVERCPISEPFLALPSEEEAAPARRRGAKSAKVFLEPETLEQRVLAAAVPPEGMRFSFELNPEIGADREKAENSSTGDKRKRDALESGTDGGFVDKQVVLWRVNCEEFTRRLRHKICIEIVRTRLDDEAATVFTAMLNASRSEEKKIKTASSVPLSENSIYAEVIKSEKGRNMTLDYVISVLVGLSSSPPFVRVVDNSYSIDYKHIIEVAQTDEVESIVYKKYGKDAYRMFRLLSKTGRFLETDKVSVTPHTLVGVGLDSLSTVGLANIGISDSIFVEKKETANILSKMWQGDYLQMEKLVAGPTQFLLWKVNMINLRERVLDDMFHASLNLSLRVAYELEQQKEILHLGVDGPMKEKYEKLKKVRFLLESSRMKLDDAIMIFHDF</sequence>
<dbReference type="AlphaFoldDB" id="A0A5N5K2A4"/>
<evidence type="ECO:0000313" key="12">
    <source>
        <dbReference type="Proteomes" id="UP000326939"/>
    </source>
</evidence>
<dbReference type="FunFam" id="1.10.10.10:FF:000218">
    <property type="entry name" value="DNA-directed RNA polymerase III subunit RPC3"/>
    <property type="match status" value="1"/>
</dbReference>
<name>A0A5N5K2A4_9ROSI</name>
<dbReference type="InterPro" id="IPR013197">
    <property type="entry name" value="RNA_pol_III_RPC82-rel_HTH"/>
</dbReference>
<dbReference type="Pfam" id="PF05645">
    <property type="entry name" value="RNA_pol_Rpc82"/>
    <property type="match status" value="1"/>
</dbReference>
<evidence type="ECO:0000256" key="6">
    <source>
        <dbReference type="ARBA" id="ARBA00023242"/>
    </source>
</evidence>
<comment type="caution">
    <text evidence="11">The sequence shown here is derived from an EMBL/GenBank/DDBJ whole genome shotgun (WGS) entry which is preliminary data.</text>
</comment>
<comment type="subcellular location">
    <subcellularLocation>
        <location evidence="1 7">Nucleus</location>
    </subcellularLocation>
</comment>
<comment type="subunit">
    <text evidence="7">Component of the RNA polymerase III (Pol III) complex consisting of 17 subunits.</text>
</comment>
<evidence type="ECO:0000256" key="2">
    <source>
        <dbReference type="ARBA" id="ARBA00007206"/>
    </source>
</evidence>
<feature type="compositionally biased region" description="Basic and acidic residues" evidence="8">
    <location>
        <begin position="257"/>
        <end position="277"/>
    </location>
</feature>
<evidence type="ECO:0000256" key="4">
    <source>
        <dbReference type="ARBA" id="ARBA00022478"/>
    </source>
</evidence>
<keyword evidence="5 7" id="KW-0804">Transcription</keyword>
<evidence type="ECO:0000259" key="10">
    <source>
        <dbReference type="Pfam" id="PF08221"/>
    </source>
</evidence>
<dbReference type="Gene3D" id="1.10.10.10">
    <property type="entry name" value="Winged helix-like DNA-binding domain superfamily/Winged helix DNA-binding domain"/>
    <property type="match status" value="4"/>
</dbReference>
<dbReference type="PANTHER" id="PTHR12949:SF0">
    <property type="entry name" value="DNA-DIRECTED RNA POLYMERASE III SUBUNIT RPC3"/>
    <property type="match status" value="1"/>
</dbReference>
<reference evidence="12" key="1">
    <citation type="journal article" date="2019" name="Gigascience">
        <title>De novo genome assembly of the endangered Acer yangbiense, a plant species with extremely small populations endemic to Yunnan Province, China.</title>
        <authorList>
            <person name="Yang J."/>
            <person name="Wariss H.M."/>
            <person name="Tao L."/>
            <person name="Zhang R."/>
            <person name="Yun Q."/>
            <person name="Hollingsworth P."/>
            <person name="Dao Z."/>
            <person name="Luo G."/>
            <person name="Guo H."/>
            <person name="Ma Y."/>
            <person name="Sun W."/>
        </authorList>
    </citation>
    <scope>NUCLEOTIDE SEQUENCE [LARGE SCALE GENOMIC DNA]</scope>
    <source>
        <strain evidence="12">cv. br00</strain>
    </source>
</reference>
<dbReference type="GO" id="GO:0003697">
    <property type="term" value="F:single-stranded DNA binding"/>
    <property type="evidence" value="ECO:0007669"/>
    <property type="project" value="UniProtKB-UniRule"/>
</dbReference>
<accession>A0A5N5K2A4</accession>
<dbReference type="GO" id="GO:0006351">
    <property type="term" value="P:DNA-templated transcription"/>
    <property type="evidence" value="ECO:0007669"/>
    <property type="project" value="InterPro"/>
</dbReference>
<dbReference type="FunFam" id="1.10.10.10:FF:000515">
    <property type="entry name" value="DNA-directed RNA polymerase III subunit rpc3"/>
    <property type="match status" value="1"/>
</dbReference>
<evidence type="ECO:0000256" key="7">
    <source>
        <dbReference type="RuleBase" id="RU367076"/>
    </source>
</evidence>
<dbReference type="InterPro" id="IPR039748">
    <property type="entry name" value="RPC3"/>
</dbReference>
<evidence type="ECO:0000313" key="11">
    <source>
        <dbReference type="EMBL" id="KAB5525482.1"/>
    </source>
</evidence>
<dbReference type="InterPro" id="IPR008806">
    <property type="entry name" value="RNA_pol_III_Rpc82_C"/>
</dbReference>
<evidence type="ECO:0000256" key="1">
    <source>
        <dbReference type="ARBA" id="ARBA00004123"/>
    </source>
</evidence>
<dbReference type="Pfam" id="PF08221">
    <property type="entry name" value="HTH_9"/>
    <property type="match status" value="1"/>
</dbReference>
<gene>
    <name evidence="11" type="ORF">DKX38_023231</name>
</gene>
<proteinExistence type="inferred from homology"/>
<comment type="similarity">
    <text evidence="2 7">Belongs to the eukaryotic RPC3/POLR3C RNA polymerase subunit family.</text>
</comment>
<dbReference type="InterPro" id="IPR036388">
    <property type="entry name" value="WH-like_DNA-bd_sf"/>
</dbReference>
<dbReference type="Proteomes" id="UP000326939">
    <property type="component" value="Chromosome 15"/>
</dbReference>
<feature type="domain" description="RNA polymerase III Rpc82 C -terminal" evidence="9">
    <location>
        <begin position="184"/>
        <end position="401"/>
    </location>
</feature>
<feature type="region of interest" description="Disordered" evidence="8">
    <location>
        <begin position="1"/>
        <end position="25"/>
    </location>
</feature>
<keyword evidence="4 7" id="KW-0240">DNA-directed RNA polymerase</keyword>
<dbReference type="GO" id="GO:0005666">
    <property type="term" value="C:RNA polymerase III complex"/>
    <property type="evidence" value="ECO:0007669"/>
    <property type="project" value="UniProtKB-UniRule"/>
</dbReference>